<dbReference type="PANTHER" id="PTHR37512:SF1">
    <property type="entry name" value="NADR_TTD14 AAA DOMAIN-CONTAINING PROTEIN"/>
    <property type="match status" value="1"/>
</dbReference>
<dbReference type="PANTHER" id="PTHR37512">
    <property type="entry name" value="TRIFUNCTIONAL NAD BIOSYNTHESIS/REGULATOR PROTEIN NADR"/>
    <property type="match status" value="1"/>
</dbReference>
<dbReference type="AlphaFoldDB" id="A0A6J6FSS6"/>
<dbReference type="Gene3D" id="3.40.50.620">
    <property type="entry name" value="HUPs"/>
    <property type="match status" value="1"/>
</dbReference>
<accession>A0A6J6FSS6</accession>
<feature type="domain" description="Cytidyltransferase-like" evidence="1">
    <location>
        <begin position="14"/>
        <end position="46"/>
    </location>
</feature>
<organism evidence="2">
    <name type="scientific">freshwater metagenome</name>
    <dbReference type="NCBI Taxonomy" id="449393"/>
    <lineage>
        <taxon>unclassified sequences</taxon>
        <taxon>metagenomes</taxon>
        <taxon>ecological metagenomes</taxon>
    </lineage>
</organism>
<dbReference type="NCBIfam" id="TIGR00125">
    <property type="entry name" value="cyt_tran_rel"/>
    <property type="match status" value="1"/>
</dbReference>
<reference evidence="2" key="1">
    <citation type="submission" date="2020-05" db="EMBL/GenBank/DDBJ databases">
        <authorList>
            <person name="Chiriac C."/>
            <person name="Salcher M."/>
            <person name="Ghai R."/>
            <person name="Kavagutti S V."/>
        </authorList>
    </citation>
    <scope>NUCLEOTIDE SEQUENCE</scope>
</reference>
<dbReference type="InterPro" id="IPR014729">
    <property type="entry name" value="Rossmann-like_a/b/a_fold"/>
</dbReference>
<dbReference type="GO" id="GO:0003824">
    <property type="term" value="F:catalytic activity"/>
    <property type="evidence" value="ECO:0007669"/>
    <property type="project" value="InterPro"/>
</dbReference>
<dbReference type="InterPro" id="IPR052735">
    <property type="entry name" value="NAD_biosynth-regulator"/>
</dbReference>
<evidence type="ECO:0000313" key="2">
    <source>
        <dbReference type="EMBL" id="CAB4590125.1"/>
    </source>
</evidence>
<name>A0A6J6FSS6_9ZZZZ</name>
<dbReference type="Pfam" id="PF01467">
    <property type="entry name" value="CTP_transf_like"/>
    <property type="match status" value="1"/>
</dbReference>
<proteinExistence type="predicted"/>
<sequence>MADPVPPPTHPTALIVGRFNPPHLGHSFMIDWAAERVERLVVFVNTRDGELVPGELRAGWLAELHPHVTVAEVRHDLDTNFDDEDLWARWMALFRSRWPHEDGPHAVFSSDPYIDELARRFGAEAVVVDPERTTVPISATMIRESPADHLHRLAPNVRAWVEAHLR</sequence>
<dbReference type="EMBL" id="CAEZSR010000224">
    <property type="protein sequence ID" value="CAB4590125.1"/>
    <property type="molecule type" value="Genomic_DNA"/>
</dbReference>
<evidence type="ECO:0000259" key="1">
    <source>
        <dbReference type="Pfam" id="PF01467"/>
    </source>
</evidence>
<dbReference type="InterPro" id="IPR004821">
    <property type="entry name" value="Cyt_trans-like"/>
</dbReference>
<gene>
    <name evidence="2" type="ORF">UFOPK1493_03696</name>
</gene>
<dbReference type="SUPFAM" id="SSF52374">
    <property type="entry name" value="Nucleotidylyl transferase"/>
    <property type="match status" value="1"/>
</dbReference>
<protein>
    <submittedName>
        <fullName evidence="2">Unannotated protein</fullName>
    </submittedName>
</protein>